<evidence type="ECO:0008006" key="3">
    <source>
        <dbReference type="Google" id="ProtNLM"/>
    </source>
</evidence>
<accession>A0A916U4C6</accession>
<sequence>MTTKLSALTGRNNYFEDFSVGLVIRHARGKTMEPLENVLITNLVMNTAQGHFNEDAMKASAFKQRISYGGVNFSLIMGLASQDTCENALAELGLDNIRLMQPVFHGDTLYAYSEVLEVKDADREDAGEVTFRHYGVNQRDEQIFQGDRRVLLKRRSHWGDR</sequence>
<evidence type="ECO:0000313" key="1">
    <source>
        <dbReference type="EMBL" id="GGC59477.1"/>
    </source>
</evidence>
<gene>
    <name evidence="1" type="ORF">GCM10010994_17780</name>
</gene>
<keyword evidence="2" id="KW-1185">Reference proteome</keyword>
<dbReference type="InterPro" id="IPR052342">
    <property type="entry name" value="MCH/BMMD"/>
</dbReference>
<dbReference type="Gene3D" id="3.10.129.10">
    <property type="entry name" value="Hotdog Thioesterase"/>
    <property type="match status" value="1"/>
</dbReference>
<protein>
    <recommendedName>
        <fullName evidence="3">Acyl dehydratase</fullName>
    </recommendedName>
</protein>
<comment type="caution">
    <text evidence="1">The sequence shown here is derived from an EMBL/GenBank/DDBJ whole genome shotgun (WGS) entry which is preliminary data.</text>
</comment>
<proteinExistence type="predicted"/>
<reference evidence="1" key="2">
    <citation type="submission" date="2020-09" db="EMBL/GenBank/DDBJ databases">
        <authorList>
            <person name="Sun Q."/>
            <person name="Zhou Y."/>
        </authorList>
    </citation>
    <scope>NUCLEOTIDE SEQUENCE</scope>
    <source>
        <strain evidence="1">CGMCC 1.12919</strain>
    </source>
</reference>
<dbReference type="InterPro" id="IPR029069">
    <property type="entry name" value="HotDog_dom_sf"/>
</dbReference>
<dbReference type="SUPFAM" id="SSF54637">
    <property type="entry name" value="Thioesterase/thiol ester dehydrase-isomerase"/>
    <property type="match status" value="1"/>
</dbReference>
<dbReference type="RefSeq" id="WP_188608812.1">
    <property type="nucleotide sequence ID" value="NZ_BMGG01000003.1"/>
</dbReference>
<dbReference type="CDD" id="cd03451">
    <property type="entry name" value="FkbR2"/>
    <property type="match status" value="1"/>
</dbReference>
<dbReference type="PANTHER" id="PTHR43664:SF1">
    <property type="entry name" value="BETA-METHYLMALYL-COA DEHYDRATASE"/>
    <property type="match status" value="1"/>
</dbReference>
<evidence type="ECO:0000313" key="2">
    <source>
        <dbReference type="Proteomes" id="UP000637002"/>
    </source>
</evidence>
<dbReference type="EMBL" id="BMGG01000003">
    <property type="protein sequence ID" value="GGC59477.1"/>
    <property type="molecule type" value="Genomic_DNA"/>
</dbReference>
<dbReference type="AlphaFoldDB" id="A0A916U4C6"/>
<dbReference type="Proteomes" id="UP000637002">
    <property type="component" value="Unassembled WGS sequence"/>
</dbReference>
<name>A0A916U4C6_9HYPH</name>
<organism evidence="1 2">
    <name type="scientific">Chelatococcus reniformis</name>
    <dbReference type="NCBI Taxonomy" id="1494448"/>
    <lineage>
        <taxon>Bacteria</taxon>
        <taxon>Pseudomonadati</taxon>
        <taxon>Pseudomonadota</taxon>
        <taxon>Alphaproteobacteria</taxon>
        <taxon>Hyphomicrobiales</taxon>
        <taxon>Chelatococcaceae</taxon>
        <taxon>Chelatococcus</taxon>
    </lineage>
</organism>
<dbReference type="PANTHER" id="PTHR43664">
    <property type="entry name" value="MONOAMINE OXIDASE-RELATED"/>
    <property type="match status" value="1"/>
</dbReference>
<dbReference type="GO" id="GO:0016829">
    <property type="term" value="F:lyase activity"/>
    <property type="evidence" value="ECO:0007669"/>
    <property type="project" value="InterPro"/>
</dbReference>
<reference evidence="1" key="1">
    <citation type="journal article" date="2014" name="Int. J. Syst. Evol. Microbiol.">
        <title>Complete genome sequence of Corynebacterium casei LMG S-19264T (=DSM 44701T), isolated from a smear-ripened cheese.</title>
        <authorList>
            <consortium name="US DOE Joint Genome Institute (JGI-PGF)"/>
            <person name="Walter F."/>
            <person name="Albersmeier A."/>
            <person name="Kalinowski J."/>
            <person name="Ruckert C."/>
        </authorList>
    </citation>
    <scope>NUCLEOTIDE SEQUENCE</scope>
    <source>
        <strain evidence="1">CGMCC 1.12919</strain>
    </source>
</reference>
<dbReference type="Pfam" id="PF19315">
    <property type="entry name" value="MC_hydratase"/>
    <property type="match status" value="1"/>
</dbReference>
<dbReference type="InterPro" id="IPR048274">
    <property type="entry name" value="MC_hydratase"/>
</dbReference>